<evidence type="ECO:0000313" key="3">
    <source>
        <dbReference type="EMBL" id="SJZ63273.1"/>
    </source>
</evidence>
<dbReference type="Proteomes" id="UP000184275">
    <property type="component" value="Unassembled WGS sequence"/>
</dbReference>
<sequence length="166" mass="19033">MAEEDLCPCGSGKKYSECCEPIIKGTILAPTPEALMRSRYTAYAKHEVRWLKDSLEPSQQTDYDEKSVEEWSKRSQWLGIQILQTKTEEEKNIGWVEFICKYKQGNLAREHHELSEFHKVKGAWLFYDGRAVKPSTIHKTTPDVGRNDPCPCGSGLKYKKCCGKDK</sequence>
<accession>A0A1T4M8C5</accession>
<evidence type="ECO:0000313" key="2">
    <source>
        <dbReference type="EMBL" id="SHK56958.1"/>
    </source>
</evidence>
<dbReference type="InterPro" id="IPR004027">
    <property type="entry name" value="SEC_C_motif"/>
</dbReference>
<name>A0A1M6TJM0_9BACT</name>
<accession>A0A1M6TJM0</accession>
<dbReference type="SUPFAM" id="SSF54427">
    <property type="entry name" value="NTF2-like"/>
    <property type="match status" value="1"/>
</dbReference>
<dbReference type="Proteomes" id="UP000190449">
    <property type="component" value="Unassembled WGS sequence"/>
</dbReference>
<evidence type="ECO:0000313" key="4">
    <source>
        <dbReference type="Proteomes" id="UP000184275"/>
    </source>
</evidence>
<keyword evidence="4" id="KW-1185">Reference proteome</keyword>
<dbReference type="NCBIfam" id="NF002449">
    <property type="entry name" value="PRK01617.1"/>
    <property type="match status" value="1"/>
</dbReference>
<reference evidence="2" key="1">
    <citation type="submission" date="2016-11" db="EMBL/GenBank/DDBJ databases">
        <authorList>
            <person name="Jaros S."/>
            <person name="Januszkiewicz K."/>
            <person name="Wedrychowicz H."/>
        </authorList>
    </citation>
    <scope>NUCLEOTIDE SEQUENCE [LARGE SCALE GENOMIC DNA]</scope>
    <source>
        <strain evidence="2">UWOS</strain>
    </source>
</reference>
<dbReference type="InterPro" id="IPR032710">
    <property type="entry name" value="NTF2-like_dom_sf"/>
</dbReference>
<dbReference type="STRING" id="28122.SAMN02745108_01171"/>
<dbReference type="EMBL" id="FUWU01000016">
    <property type="protein sequence ID" value="SJZ63273.1"/>
    <property type="molecule type" value="Genomic_DNA"/>
</dbReference>
<dbReference type="PANTHER" id="PTHR33747">
    <property type="entry name" value="UPF0225 PROTEIN SCO1677"/>
    <property type="match status" value="1"/>
</dbReference>
<gene>
    <name evidence="3" type="ORF">SAMN02745108_01171</name>
    <name evidence="2" type="ORF">SAMN05720469_11024</name>
</gene>
<dbReference type="PANTHER" id="PTHR33747:SF1">
    <property type="entry name" value="ADENYLATE CYCLASE-ASSOCIATED CAP C-TERMINAL DOMAIN-CONTAINING PROTEIN"/>
    <property type="match status" value="1"/>
</dbReference>
<dbReference type="EMBL" id="FRAW01000010">
    <property type="protein sequence ID" value="SHK56958.1"/>
    <property type="molecule type" value="Genomic_DNA"/>
</dbReference>
<dbReference type="Gene3D" id="3.10.450.50">
    <property type="match status" value="1"/>
</dbReference>
<dbReference type="NCBIfam" id="NF002486">
    <property type="entry name" value="PRK01752.1"/>
    <property type="match status" value="1"/>
</dbReference>
<evidence type="ECO:0000259" key="1">
    <source>
        <dbReference type="Pfam" id="PF17775"/>
    </source>
</evidence>
<dbReference type="RefSeq" id="WP_073303734.1">
    <property type="nucleotide sequence ID" value="NZ_FRAW01000010.1"/>
</dbReference>
<dbReference type="AlphaFoldDB" id="A0A1M6TJM0"/>
<dbReference type="Pfam" id="PF02810">
    <property type="entry name" value="SEC-C"/>
    <property type="match status" value="2"/>
</dbReference>
<reference evidence="3 5" key="3">
    <citation type="submission" date="2017-02" db="EMBL/GenBank/DDBJ databases">
        <authorList>
            <person name="Peterson S.W."/>
        </authorList>
    </citation>
    <scope>NUCLEOTIDE SEQUENCE [LARGE SCALE GENOMIC DNA]</scope>
    <source>
        <strain evidence="3 5">ATCC 43854</strain>
    </source>
</reference>
<dbReference type="SUPFAM" id="SSF103642">
    <property type="entry name" value="Sec-C motif"/>
    <property type="match status" value="2"/>
</dbReference>
<organism evidence="2 4">
    <name type="scientific">Fibrobacter intestinalis</name>
    <dbReference type="NCBI Taxonomy" id="28122"/>
    <lineage>
        <taxon>Bacteria</taxon>
        <taxon>Pseudomonadati</taxon>
        <taxon>Fibrobacterota</taxon>
        <taxon>Fibrobacteria</taxon>
        <taxon>Fibrobacterales</taxon>
        <taxon>Fibrobacteraceae</taxon>
        <taxon>Fibrobacter</taxon>
    </lineage>
</organism>
<reference evidence="4" key="2">
    <citation type="submission" date="2016-11" db="EMBL/GenBank/DDBJ databases">
        <authorList>
            <person name="Varghese N."/>
            <person name="Submissions S."/>
        </authorList>
    </citation>
    <scope>NUCLEOTIDE SEQUENCE [LARGE SCALE GENOMIC DNA]</scope>
    <source>
        <strain evidence="4">UWOS</strain>
    </source>
</reference>
<dbReference type="InterPro" id="IPR048469">
    <property type="entry name" value="YchJ-like_M"/>
</dbReference>
<dbReference type="Pfam" id="PF17775">
    <property type="entry name" value="YchJ_M-like"/>
    <property type="match status" value="1"/>
</dbReference>
<protein>
    <submittedName>
        <fullName evidence="2">SEC-C motif-containing protein</fullName>
    </submittedName>
</protein>
<proteinExistence type="predicted"/>
<feature type="domain" description="YchJ-like middle NTF2-like" evidence="1">
    <location>
        <begin position="31"/>
        <end position="129"/>
    </location>
</feature>
<evidence type="ECO:0000313" key="5">
    <source>
        <dbReference type="Proteomes" id="UP000190449"/>
    </source>
</evidence>